<keyword evidence="4" id="KW-0539">Nucleus</keyword>
<comment type="subcellular location">
    <subcellularLocation>
        <location evidence="1">Nucleus</location>
        <location evidence="1">Nucleolus</location>
    </subcellularLocation>
    <subcellularLocation>
        <location evidence="2">Nucleus</location>
        <location evidence="2">Nucleoplasm</location>
    </subcellularLocation>
</comment>
<evidence type="ECO:0000259" key="6">
    <source>
        <dbReference type="Pfam" id="PF25781"/>
    </source>
</evidence>
<dbReference type="PANTHER" id="PTHR16056:SF2">
    <property type="entry name" value="TESTIS-EXPRESSED PROTEIN 10"/>
    <property type="match status" value="1"/>
</dbReference>
<comment type="caution">
    <text evidence="7">The sequence shown here is derived from an EMBL/GenBank/DDBJ whole genome shotgun (WGS) entry which is preliminary data.</text>
</comment>
<evidence type="ECO:0000256" key="4">
    <source>
        <dbReference type="ARBA" id="ARBA00023242"/>
    </source>
</evidence>
<reference evidence="7 8" key="1">
    <citation type="submission" date="2022-05" db="EMBL/GenBank/DDBJ databases">
        <authorList>
            <consortium name="Genoscope - CEA"/>
            <person name="William W."/>
        </authorList>
    </citation>
    <scope>NUCLEOTIDE SEQUENCE [LARGE SCALE GENOMIC DNA]</scope>
</reference>
<keyword evidence="8" id="KW-1185">Reference proteome</keyword>
<evidence type="ECO:0000256" key="3">
    <source>
        <dbReference type="ARBA" id="ARBA00006427"/>
    </source>
</evidence>
<comment type="similarity">
    <text evidence="3">Belongs to the IPI1/TEX10 family.</text>
</comment>
<dbReference type="InterPro" id="IPR016024">
    <property type="entry name" value="ARM-type_fold"/>
</dbReference>
<evidence type="ECO:0000256" key="2">
    <source>
        <dbReference type="ARBA" id="ARBA00004642"/>
    </source>
</evidence>
<organism evidence="7 8">
    <name type="scientific">Porites lobata</name>
    <dbReference type="NCBI Taxonomy" id="104759"/>
    <lineage>
        <taxon>Eukaryota</taxon>
        <taxon>Metazoa</taxon>
        <taxon>Cnidaria</taxon>
        <taxon>Anthozoa</taxon>
        <taxon>Hexacorallia</taxon>
        <taxon>Scleractinia</taxon>
        <taxon>Fungiina</taxon>
        <taxon>Poritidae</taxon>
        <taxon>Porites</taxon>
    </lineage>
</organism>
<dbReference type="Pfam" id="PF12333">
    <property type="entry name" value="Ipi1_N"/>
    <property type="match status" value="1"/>
</dbReference>
<proteinExistence type="inferred from homology"/>
<dbReference type="Pfam" id="PF25781">
    <property type="entry name" value="TPR_TEX10"/>
    <property type="match status" value="1"/>
</dbReference>
<evidence type="ECO:0000313" key="8">
    <source>
        <dbReference type="Proteomes" id="UP001159405"/>
    </source>
</evidence>
<sequence length="989" mass="110836">MAKNKRKRKLKEQDFQKVKLKVGKKLQPAQNATDTSFKSRSIFIPTQLQKDLEPTNQRNQTLKDLLAQVGHYSATTRQEALVGLKDLFQCHEYLLEDNLGIIIKRVAERMTDSEPSVRQSLLLLLCFIFPMVPQERMAPFSSLIVAHLSCAMTHIYDDIQHDSLGFLELCLRYFPNFMVTSSVQLIHNFVGMISHQSSPGGKKSKGLQLAGGKGLSVNPKGKLSSLRSRLKVLQQLLAFLKALELSSNPRQENGTLCSEKNGLSTRKPIFYFSRTQPTQVQILQHSVDEPKFIPFQLDDSSTFSQSPMGIDGKSNILTDEEQAKDFMEIIVPLLLECWIECNPAEMTTGLQDSVSSSAIDVMLAIVEIFKVVLKASQNNQWKICSISEHKSVVICWYDKYLKGFNHHFMTYFPFTANPTPSFKKGKRKLGKSSQQVEGENRSASVLTLNLSICEIMLQFLSNGVASQKKLQLSVKKLEEFVIESLQLKALGGDKAQLFQTEHVESLVKFAEKIITHHCSSDQKEHDCGIVKELLDASFVLYQSSHIMSGTKQVLMMFFANLAFSENLSLSRNEVLYELIQRWLAGMPSLLVQLKSNSPSLTELVLGILKKAVMQQRLILESNFFQYLAAFFSKTNGPFGSLSETVQRSAVEVLFHLPTLDGELFKVIVTCCQGGHVSVSVVKYILQVLHYRSPCYNGCLSSPAAFSLPLYLSGLLSIAVGFSRQQLGEYQDAKIEEKTLLKLTELKECSFVILEEISQTEQSGVESPVLLQSDEHMLGEEHQIILQAVCECYKQSKQSNLLLQYMTSPMETLMKDFKVLPLSSVHSLLCIIRCLLELAAEPGSTSRSHLLPAKMMSNLAQLCLVCFQYSTTHGSCTEGLSGDSSTSKRLLFDAVVQLLLTEPEIIKDMLSLLFTIVSENSESVKQNSAAILTKVLSCDLRKIHLRFADIVQQIVSRILCPAEHPVSHLSQCFADLRYQYSLFKVEAGLS</sequence>
<evidence type="ECO:0000313" key="7">
    <source>
        <dbReference type="EMBL" id="CAH3171871.1"/>
    </source>
</evidence>
<evidence type="ECO:0000259" key="5">
    <source>
        <dbReference type="Pfam" id="PF12333"/>
    </source>
</evidence>
<dbReference type="Gene3D" id="1.25.10.10">
    <property type="entry name" value="Leucine-rich Repeat Variant"/>
    <property type="match status" value="1"/>
</dbReference>
<protein>
    <recommendedName>
        <fullName evidence="9">Pre-rRNA-processing protein Ipi1 N-terminal domain-containing protein</fullName>
    </recommendedName>
</protein>
<dbReference type="PANTHER" id="PTHR16056">
    <property type="entry name" value="REGULATOR OF MICROTUBULE DYNAMICS PROTEIN"/>
    <property type="match status" value="1"/>
</dbReference>
<evidence type="ECO:0008006" key="9">
    <source>
        <dbReference type="Google" id="ProtNLM"/>
    </source>
</evidence>
<name>A0ABN8R0G3_9CNID</name>
<dbReference type="InterPro" id="IPR057949">
    <property type="entry name" value="TPR_TEX10"/>
</dbReference>
<feature type="domain" description="TEX10-like TPR repeats" evidence="6">
    <location>
        <begin position="579"/>
        <end position="981"/>
    </location>
</feature>
<dbReference type="InterPro" id="IPR011989">
    <property type="entry name" value="ARM-like"/>
</dbReference>
<accession>A0ABN8R0G3</accession>
<dbReference type="InterPro" id="IPR024679">
    <property type="entry name" value="Ipi1_N"/>
</dbReference>
<dbReference type="Proteomes" id="UP001159405">
    <property type="component" value="Unassembled WGS sequence"/>
</dbReference>
<evidence type="ECO:0000256" key="1">
    <source>
        <dbReference type="ARBA" id="ARBA00004604"/>
    </source>
</evidence>
<feature type="domain" description="Pre-rRNA-processing protein Ipi1 N-terminal" evidence="5">
    <location>
        <begin position="136"/>
        <end position="240"/>
    </location>
</feature>
<dbReference type="SUPFAM" id="SSF48371">
    <property type="entry name" value="ARM repeat"/>
    <property type="match status" value="2"/>
</dbReference>
<gene>
    <name evidence="7" type="ORF">PLOB_00012216</name>
</gene>
<dbReference type="EMBL" id="CALNXK010000168">
    <property type="protein sequence ID" value="CAH3171871.1"/>
    <property type="molecule type" value="Genomic_DNA"/>
</dbReference>